<evidence type="ECO:0000313" key="3">
    <source>
        <dbReference type="EMBL" id="MDJ1480673.1"/>
    </source>
</evidence>
<dbReference type="SUPFAM" id="SSF69318">
    <property type="entry name" value="Integrin alpha N-terminal domain"/>
    <property type="match status" value="3"/>
</dbReference>
<comment type="caution">
    <text evidence="3">The sequence shown here is derived from an EMBL/GenBank/DDBJ whole genome shotgun (WGS) entry which is preliminary data.</text>
</comment>
<gene>
    <name evidence="3" type="ORF">QNI16_09275</name>
</gene>
<evidence type="ECO:0000256" key="1">
    <source>
        <dbReference type="ARBA" id="ARBA00022729"/>
    </source>
</evidence>
<evidence type="ECO:0000313" key="4">
    <source>
        <dbReference type="Proteomes" id="UP001241110"/>
    </source>
</evidence>
<dbReference type="EMBL" id="JASJOS010000004">
    <property type="protein sequence ID" value="MDJ1480673.1"/>
    <property type="molecule type" value="Genomic_DNA"/>
</dbReference>
<name>A0AAE3QNN4_9BACT</name>
<dbReference type="InterPro" id="IPR027039">
    <property type="entry name" value="Crtac1"/>
</dbReference>
<feature type="domain" description="ASPIC/UnbV" evidence="2">
    <location>
        <begin position="555"/>
        <end position="627"/>
    </location>
</feature>
<dbReference type="InterPro" id="IPR028994">
    <property type="entry name" value="Integrin_alpha_N"/>
</dbReference>
<dbReference type="Pfam" id="PF13517">
    <property type="entry name" value="FG-GAP_3"/>
    <property type="match status" value="4"/>
</dbReference>
<dbReference type="Pfam" id="PF07593">
    <property type="entry name" value="UnbV_ASPIC"/>
    <property type="match status" value="1"/>
</dbReference>
<protein>
    <submittedName>
        <fullName evidence="3">VCBS repeat-containing protein</fullName>
    </submittedName>
</protein>
<reference evidence="3" key="1">
    <citation type="submission" date="2023-05" db="EMBL/GenBank/DDBJ databases">
        <authorList>
            <person name="Zhang X."/>
        </authorList>
    </citation>
    <scope>NUCLEOTIDE SEQUENCE</scope>
    <source>
        <strain evidence="3">YF14B1</strain>
    </source>
</reference>
<dbReference type="InterPro" id="IPR013517">
    <property type="entry name" value="FG-GAP"/>
</dbReference>
<dbReference type="PANTHER" id="PTHR16026">
    <property type="entry name" value="CARTILAGE ACIDIC PROTEIN 1"/>
    <property type="match status" value="1"/>
</dbReference>
<keyword evidence="1" id="KW-0732">Signal</keyword>
<dbReference type="InterPro" id="IPR011519">
    <property type="entry name" value="UnbV_ASPIC"/>
</dbReference>
<proteinExistence type="predicted"/>
<dbReference type="PANTHER" id="PTHR16026:SF0">
    <property type="entry name" value="CARTILAGE ACIDIC PROTEIN 1"/>
    <property type="match status" value="1"/>
</dbReference>
<dbReference type="Proteomes" id="UP001241110">
    <property type="component" value="Unassembled WGS sequence"/>
</dbReference>
<dbReference type="Gene3D" id="2.130.10.130">
    <property type="entry name" value="Integrin alpha, N-terminal"/>
    <property type="match status" value="4"/>
</dbReference>
<sequence>MKGANRVMSRSKPIQQKLHSGYSKFVWFFLWIVLCLISSCTDLQTGTETTLFTLLPSSRTGIDFSNKVSYTEEFNPYTFRNFYNGGGVAIGDINNDNLPDIFFCSNQQTNRLYLNKGNFQFEDITQKAGVTSDGVWSTGVSLVDINGDGYLDIYVCKSGDLKKKNRSNELFINNGDLTFTEKSQEYGLDNRGLSTHAAFFDYDRDGDLDCYLLNNSFRSVSNYYMIKDQRLVRDSLGGNKLYRNDHNHFVDVSEEAGIYGSVIGFGLGVTISDINRDGWPDMYVSNDFFERDYLYINQQNGTFKEMLESCIRELSMNSMGADIADISNDGYPEIYVTDMFPEQEARVKTKTVFETWNKYQADKKSGFYQQFVRNTLQLNRGPIKTDGTLAFSEIGRYAGVHATDWSWGALITDMDNDGYKDIFVANGIYKDITDQDYIQYTASTTNEIRQKILNKETNIIKDLIDKIPSEALSNYAFQNKGDLTFVNQAQSWGLNQPSFSNGSAYGDLDNDGDLDLVINNVNMPCFIYQNQSNQLHPQHQFLQLTLKGEGNNRFGIGARVGVYYQSQQGKSSLAFQEQMPMRGFESSVDQRLTFGLGTAKQIDSVVVLWPLGQKSILLQPKPNQHLTISQPNALLASYKSPESISSVTSLFHSAQKNYGIDFLHQENSFADFDRDPLTFHMLSTQGPHLAKADINGDGLEDFYIGGAKDQPGALFVQTPSGEFVCTNQALFITDKLSEDTDAIFFDCDGDKDMDLYVCSGGNEFSPNSTALIDRLYINDGKGNFSKSQQVLPSFLFESSSSVRVADYDKDGDIDLFVGVRLQPFRYGYACKGYILANNGKGIFSDVTEQVCSPLLSAGMISDGQWLDYDGDGWKDLVIAGEYMGLRLFANKSGRLVEVSKKAGFSQSNGWWNRLKIVDINGDGREDIVALNHGLNSRFKASADKPVCMYVGDMDGNGTIEQLVSCYNGSKSYPMILRHDLVSVLPYLKKKYVHYSQYKEQSIEEIFNAGELGKAKKLDAYELRSGVYINEEDGKYQFKAFPKEAQWSVLYGVESGDYDEDGKIDLLIGGNLYESKPEVGIYDGSYGLMLRGNGKGEFESVPMQKSGICIKGAVRDIMTLQKGKKKIILFARNNDTIQLIEYGK</sequence>
<organism evidence="3 4">
    <name type="scientific">Xanthocytophaga flava</name>
    <dbReference type="NCBI Taxonomy" id="3048013"/>
    <lineage>
        <taxon>Bacteria</taxon>
        <taxon>Pseudomonadati</taxon>
        <taxon>Bacteroidota</taxon>
        <taxon>Cytophagia</taxon>
        <taxon>Cytophagales</taxon>
        <taxon>Rhodocytophagaceae</taxon>
        <taxon>Xanthocytophaga</taxon>
    </lineage>
</organism>
<evidence type="ECO:0000259" key="2">
    <source>
        <dbReference type="Pfam" id="PF07593"/>
    </source>
</evidence>
<accession>A0AAE3QNN4</accession>
<dbReference type="AlphaFoldDB" id="A0AAE3QNN4"/>